<organism evidence="1 2">
    <name type="scientific">Bordetella genomosp. 9</name>
    <dbReference type="NCBI Taxonomy" id="1416803"/>
    <lineage>
        <taxon>Bacteria</taxon>
        <taxon>Pseudomonadati</taxon>
        <taxon>Pseudomonadota</taxon>
        <taxon>Betaproteobacteria</taxon>
        <taxon>Burkholderiales</taxon>
        <taxon>Alcaligenaceae</taxon>
        <taxon>Bordetella</taxon>
    </lineage>
</organism>
<dbReference type="Proteomes" id="UP000194139">
    <property type="component" value="Chromosome"/>
</dbReference>
<dbReference type="SUPFAM" id="SSF53448">
    <property type="entry name" value="Nucleotide-diphospho-sugar transferases"/>
    <property type="match status" value="1"/>
</dbReference>
<evidence type="ECO:0008006" key="3">
    <source>
        <dbReference type="Google" id="ProtNLM"/>
    </source>
</evidence>
<name>A0A1W6Z0U8_9BORD</name>
<accession>A0A1W6Z0U8</accession>
<gene>
    <name evidence="1" type="ORF">CAL13_11805</name>
</gene>
<proteinExistence type="predicted"/>
<dbReference type="RefSeq" id="WP_086072503.1">
    <property type="nucleotide sequence ID" value="NZ_CP021109.1"/>
</dbReference>
<evidence type="ECO:0000313" key="1">
    <source>
        <dbReference type="EMBL" id="ARP86814.1"/>
    </source>
</evidence>
<sequence>MPRVAVCLTTFNRVDCARISLEIMKLNWPAPWPVVHSCSNAAYEQYLEDALIRREPLPMTAGAADLLASSIEQAVARFDAEYVVHLEGDTWIFDQGVIERYVGKLEADPEAVIAASSWSIDRMAGWDRSPYLRRRIRHAARELLRPLWPNYGIKNRQTLSTQFFIAKTTPAFLEVIAALKTAPGKYLENMLYAGVVHRLGSKAIIGMPEREPVHPQYRDICEALTLYSQHVPSNAGLQREAMAAGRPLPAMPGKKETLAAARLARLGPNMKKLLESKDLAYYNPGAKRDLGTDSL</sequence>
<dbReference type="InterPro" id="IPR029044">
    <property type="entry name" value="Nucleotide-diphossugar_trans"/>
</dbReference>
<protein>
    <recommendedName>
        <fullName evidence="3">Glycosyl transferase</fullName>
    </recommendedName>
</protein>
<reference evidence="1 2" key="1">
    <citation type="submission" date="2017-05" db="EMBL/GenBank/DDBJ databases">
        <title>Complete and WGS of Bordetella genogroups.</title>
        <authorList>
            <person name="Spilker T."/>
            <person name="LiPuma J."/>
        </authorList>
    </citation>
    <scope>NUCLEOTIDE SEQUENCE [LARGE SCALE GENOMIC DNA]</scope>
    <source>
        <strain evidence="1 2">AU17164</strain>
    </source>
</reference>
<dbReference type="EMBL" id="CP021109">
    <property type="protein sequence ID" value="ARP86814.1"/>
    <property type="molecule type" value="Genomic_DNA"/>
</dbReference>
<dbReference type="Gene3D" id="3.90.550.10">
    <property type="entry name" value="Spore Coat Polysaccharide Biosynthesis Protein SpsA, Chain A"/>
    <property type="match status" value="1"/>
</dbReference>
<evidence type="ECO:0000313" key="2">
    <source>
        <dbReference type="Proteomes" id="UP000194139"/>
    </source>
</evidence>
<dbReference type="AlphaFoldDB" id="A0A1W6Z0U8"/>
<keyword evidence="2" id="KW-1185">Reference proteome</keyword>